<comment type="caution">
    <text evidence="3">The sequence shown here is derived from an EMBL/GenBank/DDBJ whole genome shotgun (WGS) entry which is preliminary data.</text>
</comment>
<evidence type="ECO:0000313" key="3">
    <source>
        <dbReference type="EMBL" id="KXG76434.1"/>
    </source>
</evidence>
<dbReference type="InterPro" id="IPR052198">
    <property type="entry name" value="IorB_Oxidoreductase"/>
</dbReference>
<dbReference type="RefSeq" id="WP_068555340.1">
    <property type="nucleotide sequence ID" value="NZ_LOEE01000027.1"/>
</dbReference>
<proteinExistence type="predicted"/>
<evidence type="ECO:0000313" key="4">
    <source>
        <dbReference type="Proteomes" id="UP000070456"/>
    </source>
</evidence>
<evidence type="ECO:0000259" key="2">
    <source>
        <dbReference type="Pfam" id="PF01558"/>
    </source>
</evidence>
<accession>A0A140L7A9</accession>
<dbReference type="Pfam" id="PF01558">
    <property type="entry name" value="POR"/>
    <property type="match status" value="1"/>
</dbReference>
<dbReference type="SUPFAM" id="SSF53323">
    <property type="entry name" value="Pyruvate-ferredoxin oxidoreductase, PFOR, domain III"/>
    <property type="match status" value="1"/>
</dbReference>
<keyword evidence="4" id="KW-1185">Reference proteome</keyword>
<organism evidence="3 4">
    <name type="scientific">Thermotalea metallivorans</name>
    <dbReference type="NCBI Taxonomy" id="520762"/>
    <lineage>
        <taxon>Bacteria</taxon>
        <taxon>Bacillati</taxon>
        <taxon>Bacillota</taxon>
        <taxon>Clostridia</taxon>
        <taxon>Peptostreptococcales</taxon>
        <taxon>Thermotaleaceae</taxon>
        <taxon>Thermotalea</taxon>
    </lineage>
</organism>
<dbReference type="OrthoDB" id="9789125at2"/>
<dbReference type="AlphaFoldDB" id="A0A140L7A9"/>
<dbReference type="InterPro" id="IPR002869">
    <property type="entry name" value="Pyrv_flavodox_OxRed_cen"/>
</dbReference>
<keyword evidence="1" id="KW-0560">Oxidoreductase</keyword>
<dbReference type="PATRIC" id="fig|520762.4.peg.1074"/>
<dbReference type="EMBL" id="LOEE01000027">
    <property type="protein sequence ID" value="KXG76434.1"/>
    <property type="molecule type" value="Genomic_DNA"/>
</dbReference>
<dbReference type="Proteomes" id="UP000070456">
    <property type="component" value="Unassembled WGS sequence"/>
</dbReference>
<dbReference type="STRING" id="520762.AN619_09650"/>
<sequence>MLLKGGNFIICGIGGQGIVFTSDIVSKVFLASEYDIKATDIIGLGQRGGSVVTHIRTGEKIYSPLIKRGEADIILAFEKYEGLRWLPYLKKKGKLIVNDCKNRPTSVINGLQEDIDIDERMRGLDCWKLMVDGAKILKDHHMDSKFVNIFMTGVFSKYTDIDGQYWEQIICDYVPRPYMEENIKAFRMGRGLIQ</sequence>
<gene>
    <name evidence="3" type="ORF">AN619_09650</name>
</gene>
<reference evidence="3 4" key="1">
    <citation type="submission" date="2015-12" db="EMBL/GenBank/DDBJ databases">
        <title>Draft genome sequence of the thermoanaerobe Thermotalea metallivorans, an isolate from the runoff channel of the Great Artesian Basin, Australia.</title>
        <authorList>
            <person name="Patel B.K."/>
        </authorList>
    </citation>
    <scope>NUCLEOTIDE SEQUENCE [LARGE SCALE GENOMIC DNA]</scope>
    <source>
        <strain evidence="3 4">B2-1</strain>
    </source>
</reference>
<feature type="domain" description="Pyruvate/ketoisovalerate oxidoreductase catalytic" evidence="2">
    <location>
        <begin position="14"/>
        <end position="190"/>
    </location>
</feature>
<dbReference type="PANTHER" id="PTHR43854">
    <property type="entry name" value="INDOLEPYRUVATE OXIDOREDUCTASE SUBUNIT IORB"/>
    <property type="match status" value="1"/>
</dbReference>
<dbReference type="PANTHER" id="PTHR43854:SF1">
    <property type="entry name" value="INDOLEPYRUVATE OXIDOREDUCTASE SUBUNIT IORB"/>
    <property type="match status" value="1"/>
</dbReference>
<dbReference type="InterPro" id="IPR019752">
    <property type="entry name" value="Pyrv/ketoisovalerate_OxRed_cat"/>
</dbReference>
<dbReference type="Gene3D" id="3.40.920.10">
    <property type="entry name" value="Pyruvate-ferredoxin oxidoreductase, PFOR, domain III"/>
    <property type="match status" value="1"/>
</dbReference>
<evidence type="ECO:0000256" key="1">
    <source>
        <dbReference type="ARBA" id="ARBA00023002"/>
    </source>
</evidence>
<name>A0A140L7A9_9FIRM</name>
<dbReference type="GO" id="GO:0016903">
    <property type="term" value="F:oxidoreductase activity, acting on the aldehyde or oxo group of donors"/>
    <property type="evidence" value="ECO:0007669"/>
    <property type="project" value="InterPro"/>
</dbReference>
<protein>
    <recommendedName>
        <fullName evidence="2">Pyruvate/ketoisovalerate oxidoreductase catalytic domain-containing protein</fullName>
    </recommendedName>
</protein>